<keyword evidence="2" id="KW-1133">Transmembrane helix</keyword>
<evidence type="ECO:0000313" key="3">
    <source>
        <dbReference type="EMBL" id="MBS9475688.1"/>
    </source>
</evidence>
<keyword evidence="4" id="KW-1185">Reference proteome</keyword>
<evidence type="ECO:0000313" key="4">
    <source>
        <dbReference type="Proteomes" id="UP001166585"/>
    </source>
</evidence>
<feature type="compositionally biased region" description="Pro residues" evidence="1">
    <location>
        <begin position="184"/>
        <end position="196"/>
    </location>
</feature>
<reference evidence="3" key="1">
    <citation type="submission" date="2021-05" db="EMBL/GenBank/DDBJ databases">
        <authorList>
            <person name="Sun Q."/>
            <person name="Inoue M."/>
        </authorList>
    </citation>
    <scope>NUCLEOTIDE SEQUENCE</scope>
    <source>
        <strain evidence="3">VKM B-3255</strain>
    </source>
</reference>
<accession>A0ABS5R1Z2</accession>
<gene>
    <name evidence="3" type="ORF">KIP89_01010</name>
</gene>
<dbReference type="Proteomes" id="UP001166585">
    <property type="component" value="Unassembled WGS sequence"/>
</dbReference>
<protein>
    <submittedName>
        <fullName evidence="3">Flagellar biosynthetic protein FliO</fullName>
    </submittedName>
</protein>
<keyword evidence="3" id="KW-0966">Cell projection</keyword>
<evidence type="ECO:0000256" key="2">
    <source>
        <dbReference type="SAM" id="Phobius"/>
    </source>
</evidence>
<feature type="region of interest" description="Disordered" evidence="1">
    <location>
        <begin position="99"/>
        <end position="248"/>
    </location>
</feature>
<feature type="compositionally biased region" description="Low complexity" evidence="1">
    <location>
        <begin position="174"/>
        <end position="183"/>
    </location>
</feature>
<feature type="compositionally biased region" description="Basic residues" evidence="1">
    <location>
        <begin position="103"/>
        <end position="124"/>
    </location>
</feature>
<sequence>MAETLTSLSALGPWLAFGGLAVLALLALVLSRRARRRGSHALAAGHRLAVVDQVPIDQTRRLVLIQRDEVQHLVILGGGSDFLVESGIRAGEVRLHAPEPAPHAHHEHGHHDHGHHEHAPHHRPVFLDEPRREPPAAESAREPEPLREAAPLREPAPRAAERPAPAREPGALFRPAAPRRAAPVAPPAEEPAPVAMPEPRLDIDPVTPPRPVTEPAVRPRAPLRPEPRTEPRLDSAAPDKPEGGPRVAVKLDPFFAGMVEQLEETLRRPTGNGETARSAQVTVATATVSASAPARPVPDMKTVEAVAPAAPKDEPKLLNVAAAKPVGTPPAVTIPAASPADTPKPSPEGRADAPIPVLPTDILPPETSDAAPKAASPDVLAPTAQDRPAAPGDDPFEIEMASLLGRNRRP</sequence>
<name>A0ABS5R1Z2_9HYPH</name>
<keyword evidence="3" id="KW-0969">Cilium</keyword>
<keyword evidence="2" id="KW-0812">Transmembrane</keyword>
<keyword evidence="2" id="KW-0472">Membrane</keyword>
<proteinExistence type="predicted"/>
<dbReference type="EMBL" id="JAHCQH010000004">
    <property type="protein sequence ID" value="MBS9475688.1"/>
    <property type="molecule type" value="Genomic_DNA"/>
</dbReference>
<organism evidence="3 4">
    <name type="scientific">Ancylobacter radicis</name>
    <dbReference type="NCBI Taxonomy" id="2836179"/>
    <lineage>
        <taxon>Bacteria</taxon>
        <taxon>Pseudomonadati</taxon>
        <taxon>Pseudomonadota</taxon>
        <taxon>Alphaproteobacteria</taxon>
        <taxon>Hyphomicrobiales</taxon>
        <taxon>Xanthobacteraceae</taxon>
        <taxon>Ancylobacter</taxon>
    </lineage>
</organism>
<keyword evidence="3" id="KW-0282">Flagellum</keyword>
<feature type="compositionally biased region" description="Basic and acidic residues" evidence="1">
    <location>
        <begin position="223"/>
        <end position="243"/>
    </location>
</feature>
<dbReference type="RefSeq" id="WP_213753549.1">
    <property type="nucleotide sequence ID" value="NZ_JAHCQH010000004.1"/>
</dbReference>
<comment type="caution">
    <text evidence="3">The sequence shown here is derived from an EMBL/GenBank/DDBJ whole genome shotgun (WGS) entry which is preliminary data.</text>
</comment>
<feature type="region of interest" description="Disordered" evidence="1">
    <location>
        <begin position="266"/>
        <end position="296"/>
    </location>
</feature>
<feature type="compositionally biased region" description="Low complexity" evidence="1">
    <location>
        <begin position="275"/>
        <end position="294"/>
    </location>
</feature>
<feature type="transmembrane region" description="Helical" evidence="2">
    <location>
        <begin position="12"/>
        <end position="30"/>
    </location>
</feature>
<feature type="compositionally biased region" description="Basic and acidic residues" evidence="1">
    <location>
        <begin position="125"/>
        <end position="165"/>
    </location>
</feature>
<feature type="region of interest" description="Disordered" evidence="1">
    <location>
        <begin position="326"/>
        <end position="410"/>
    </location>
</feature>
<evidence type="ECO:0000256" key="1">
    <source>
        <dbReference type="SAM" id="MobiDB-lite"/>
    </source>
</evidence>